<gene>
    <name evidence="1" type="ORF">SAMN04488028_104175</name>
</gene>
<reference evidence="2" key="1">
    <citation type="submission" date="2016-11" db="EMBL/GenBank/DDBJ databases">
        <authorList>
            <person name="Varghese N."/>
            <person name="Submissions S."/>
        </authorList>
    </citation>
    <scope>NUCLEOTIDE SEQUENCE [LARGE SCALE GENOMIC DNA]</scope>
    <source>
        <strain evidence="2">DSM 26134</strain>
    </source>
</reference>
<keyword evidence="2" id="KW-1185">Reference proteome</keyword>
<evidence type="ECO:0008006" key="3">
    <source>
        <dbReference type="Google" id="ProtNLM"/>
    </source>
</evidence>
<accession>A0A1M6RH51</accession>
<dbReference type="RefSeq" id="WP_073122779.1">
    <property type="nucleotide sequence ID" value="NZ_FRAA01000004.1"/>
</dbReference>
<dbReference type="EMBL" id="FRAA01000004">
    <property type="protein sequence ID" value="SHK31831.1"/>
    <property type="molecule type" value="Genomic_DNA"/>
</dbReference>
<dbReference type="Gene3D" id="2.120.10.30">
    <property type="entry name" value="TolB, C-terminal domain"/>
    <property type="match status" value="1"/>
</dbReference>
<protein>
    <recommendedName>
        <fullName evidence="3">WG containing repeat-containing protein</fullName>
    </recommendedName>
</protein>
<dbReference type="STRING" id="156994.SAMN04488028_104175"/>
<proteinExistence type="predicted"/>
<evidence type="ECO:0000313" key="1">
    <source>
        <dbReference type="EMBL" id="SHK31831.1"/>
    </source>
</evidence>
<dbReference type="AlphaFoldDB" id="A0A1M6RH51"/>
<evidence type="ECO:0000313" key="2">
    <source>
        <dbReference type="Proteomes" id="UP000184474"/>
    </source>
</evidence>
<name>A0A1M6RH51_REIAG</name>
<organism evidence="1 2">
    <name type="scientific">Reichenbachiella agariperforans</name>
    <dbReference type="NCBI Taxonomy" id="156994"/>
    <lineage>
        <taxon>Bacteria</taxon>
        <taxon>Pseudomonadati</taxon>
        <taxon>Bacteroidota</taxon>
        <taxon>Cytophagia</taxon>
        <taxon>Cytophagales</taxon>
        <taxon>Reichenbachiellaceae</taxon>
        <taxon>Reichenbachiella</taxon>
    </lineage>
</organism>
<sequence>MRSILVIGCVLVWSMDVSAQWRLYKEVSWKDADQLELDGKGAMYVTRTNGDLAKFTADGSLMLEYSPLVNNRVQQIDFNSQFKVYLFYQDFQEIVILNRYLSAPVKYNYADFGFGFVSDIAPDSQQTIWLVDMSSFSLIRIDPGRNEVLERRSLAQVLNQGSATDVVIKNHDNRSYLIDSKQGVFVFDNLGNFLFELEVVADEIGFFRDELYYVNEGMLQFVNLYSQKKRALPLPKVASNKFRYFDGVLYLLEANGFKIYK</sequence>
<dbReference type="InterPro" id="IPR011042">
    <property type="entry name" value="6-blade_b-propeller_TolB-like"/>
</dbReference>
<dbReference type="SUPFAM" id="SSF63829">
    <property type="entry name" value="Calcium-dependent phosphotriesterase"/>
    <property type="match status" value="1"/>
</dbReference>
<dbReference type="Proteomes" id="UP000184474">
    <property type="component" value="Unassembled WGS sequence"/>
</dbReference>